<evidence type="ECO:0000256" key="1">
    <source>
        <dbReference type="ARBA" id="ARBA00001913"/>
    </source>
</evidence>
<comment type="subcellular location">
    <subcellularLocation>
        <location evidence="2">Secreted</location>
    </subcellularLocation>
</comment>
<dbReference type="InterPro" id="IPR011049">
    <property type="entry name" value="Serralysin-like_metalloprot_C"/>
</dbReference>
<dbReference type="InterPro" id="IPR001343">
    <property type="entry name" value="Hemolysn_Ca-bd"/>
</dbReference>
<proteinExistence type="predicted"/>
<reference evidence="6" key="1">
    <citation type="submission" date="2022-04" db="EMBL/GenBank/DDBJ databases">
        <title>Shinella lacus sp. nov., a novel member of the genus Shinella from water.</title>
        <authorList>
            <person name="Deng Y."/>
        </authorList>
    </citation>
    <scope>NUCLEOTIDE SEQUENCE</scope>
    <source>
        <strain evidence="6">JCM 31239</strain>
    </source>
</reference>
<sequence length="171" mass="18059">MIGSVLLGAGNDFYDGRKGSLKGEVLGGVGNDKIYGGSANDTLRGESGNDSILGGVGADNLYGGAGADMFIYRSVKDSIRDKAGRDTVFDFNRAEGDKFDLRDIDANTKHAGNQAFKFIGGANFTKHAGELQDYSNASGHYLRADVNGDGVPDFSIKIETSSVFAKADFLL</sequence>
<keyword evidence="3" id="KW-0964">Secreted</keyword>
<comment type="caution">
    <text evidence="6">The sequence shown here is derived from an EMBL/GenBank/DDBJ whole genome shotgun (WGS) entry which is preliminary data.</text>
</comment>
<protein>
    <submittedName>
        <fullName evidence="6">M10 family metallopeptidase C-terminal domain-containing protein</fullName>
    </submittedName>
</protein>
<feature type="non-terminal residue" evidence="6">
    <location>
        <position position="1"/>
    </location>
</feature>
<dbReference type="InterPro" id="IPR013858">
    <property type="entry name" value="Peptidase_M10B_C"/>
</dbReference>
<comment type="cofactor">
    <cofactor evidence="1">
        <name>Ca(2+)</name>
        <dbReference type="ChEBI" id="CHEBI:29108"/>
    </cofactor>
</comment>
<keyword evidence="7" id="KW-1185">Reference proteome</keyword>
<dbReference type="RefSeq" id="WP_303276131.1">
    <property type="nucleotide sequence ID" value="NZ_WHSC02000001.1"/>
</dbReference>
<dbReference type="SUPFAM" id="SSF51120">
    <property type="entry name" value="beta-Roll"/>
    <property type="match status" value="1"/>
</dbReference>
<evidence type="ECO:0000256" key="2">
    <source>
        <dbReference type="ARBA" id="ARBA00004613"/>
    </source>
</evidence>
<dbReference type="PRINTS" id="PR00313">
    <property type="entry name" value="CABNDNGRPT"/>
</dbReference>
<keyword evidence="4" id="KW-0677">Repeat</keyword>
<dbReference type="Gene3D" id="2.150.10.10">
    <property type="entry name" value="Serralysin-like metalloprotease, C-terminal"/>
    <property type="match status" value="1"/>
</dbReference>
<dbReference type="EMBL" id="WHSC02000001">
    <property type="protein sequence ID" value="MDO6120393.1"/>
    <property type="molecule type" value="Genomic_DNA"/>
</dbReference>
<dbReference type="Pfam" id="PF08548">
    <property type="entry name" value="Peptidase_M10_C"/>
    <property type="match status" value="1"/>
</dbReference>
<feature type="domain" description="Peptidase M10 serralysin C-terminal" evidence="5">
    <location>
        <begin position="34"/>
        <end position="170"/>
    </location>
</feature>
<dbReference type="InterPro" id="IPR018511">
    <property type="entry name" value="Hemolysin-typ_Ca-bd_CS"/>
</dbReference>
<name>A0ABT8XAC9_9HYPH</name>
<accession>A0ABT8XAC9</accession>
<gene>
    <name evidence="6" type="ORF">GB928_004280</name>
</gene>
<evidence type="ECO:0000259" key="5">
    <source>
        <dbReference type="Pfam" id="PF08548"/>
    </source>
</evidence>
<organism evidence="6 7">
    <name type="scientific">Shinella curvata</name>
    <dbReference type="NCBI Taxonomy" id="1817964"/>
    <lineage>
        <taxon>Bacteria</taxon>
        <taxon>Pseudomonadati</taxon>
        <taxon>Pseudomonadota</taxon>
        <taxon>Alphaproteobacteria</taxon>
        <taxon>Hyphomicrobiales</taxon>
        <taxon>Rhizobiaceae</taxon>
        <taxon>Shinella</taxon>
    </lineage>
</organism>
<evidence type="ECO:0000313" key="6">
    <source>
        <dbReference type="EMBL" id="MDO6120393.1"/>
    </source>
</evidence>
<evidence type="ECO:0000256" key="4">
    <source>
        <dbReference type="ARBA" id="ARBA00022737"/>
    </source>
</evidence>
<dbReference type="Proteomes" id="UP001177080">
    <property type="component" value="Unassembled WGS sequence"/>
</dbReference>
<evidence type="ECO:0000313" key="7">
    <source>
        <dbReference type="Proteomes" id="UP001177080"/>
    </source>
</evidence>
<dbReference type="Pfam" id="PF00353">
    <property type="entry name" value="HemolysinCabind"/>
    <property type="match status" value="1"/>
</dbReference>
<dbReference type="PROSITE" id="PS00330">
    <property type="entry name" value="HEMOLYSIN_CALCIUM"/>
    <property type="match status" value="2"/>
</dbReference>
<evidence type="ECO:0000256" key="3">
    <source>
        <dbReference type="ARBA" id="ARBA00022525"/>
    </source>
</evidence>